<reference evidence="2" key="1">
    <citation type="submission" date="2014-09" db="EMBL/GenBank/DDBJ databases">
        <authorList>
            <person name="Magalhaes I.L.F."/>
            <person name="Oliveira U."/>
            <person name="Santos F.R."/>
            <person name="Vidigal T.H.D.A."/>
            <person name="Brescovit A.D."/>
            <person name="Santos A.J."/>
        </authorList>
    </citation>
    <scope>NUCLEOTIDE SEQUENCE</scope>
    <source>
        <tissue evidence="2">Shoot tissue taken approximately 20 cm above the soil surface</tissue>
    </source>
</reference>
<feature type="compositionally biased region" description="Low complexity" evidence="1">
    <location>
        <begin position="20"/>
        <end position="45"/>
    </location>
</feature>
<evidence type="ECO:0000313" key="2">
    <source>
        <dbReference type="EMBL" id="JAD85901.1"/>
    </source>
</evidence>
<accession>A0A0A9DDI4</accession>
<proteinExistence type="predicted"/>
<feature type="compositionally biased region" description="Basic residues" evidence="1">
    <location>
        <begin position="46"/>
        <end position="55"/>
    </location>
</feature>
<feature type="compositionally biased region" description="Polar residues" evidence="1">
    <location>
        <begin position="1"/>
        <end position="10"/>
    </location>
</feature>
<dbReference type="AlphaFoldDB" id="A0A0A9DDI4"/>
<feature type="compositionally biased region" description="Low complexity" evidence="1">
    <location>
        <begin position="67"/>
        <end position="88"/>
    </location>
</feature>
<sequence length="97" mass="9963">MPSSRGSTARVSFPPRRGLTSRIPTSSSTISSRASSLPPSSTSRSAHARGRRARRNPTSPSASRRTAGPPASFWASASPGPGSSAPGAPYGGRRGRM</sequence>
<organism evidence="2">
    <name type="scientific">Arundo donax</name>
    <name type="common">Giant reed</name>
    <name type="synonym">Donax arundinaceus</name>
    <dbReference type="NCBI Taxonomy" id="35708"/>
    <lineage>
        <taxon>Eukaryota</taxon>
        <taxon>Viridiplantae</taxon>
        <taxon>Streptophyta</taxon>
        <taxon>Embryophyta</taxon>
        <taxon>Tracheophyta</taxon>
        <taxon>Spermatophyta</taxon>
        <taxon>Magnoliopsida</taxon>
        <taxon>Liliopsida</taxon>
        <taxon>Poales</taxon>
        <taxon>Poaceae</taxon>
        <taxon>PACMAD clade</taxon>
        <taxon>Arundinoideae</taxon>
        <taxon>Arundineae</taxon>
        <taxon>Arundo</taxon>
    </lineage>
</organism>
<protein>
    <submittedName>
        <fullName evidence="2">Uncharacterized protein</fullName>
    </submittedName>
</protein>
<name>A0A0A9DDI4_ARUDO</name>
<reference evidence="2" key="2">
    <citation type="journal article" date="2015" name="Data Brief">
        <title>Shoot transcriptome of the giant reed, Arundo donax.</title>
        <authorList>
            <person name="Barrero R.A."/>
            <person name="Guerrero F.D."/>
            <person name="Moolhuijzen P."/>
            <person name="Goolsby J.A."/>
            <person name="Tidwell J."/>
            <person name="Bellgard S.E."/>
            <person name="Bellgard M.I."/>
        </authorList>
    </citation>
    <scope>NUCLEOTIDE SEQUENCE</scope>
    <source>
        <tissue evidence="2">Shoot tissue taken approximately 20 cm above the soil surface</tissue>
    </source>
</reference>
<feature type="region of interest" description="Disordered" evidence="1">
    <location>
        <begin position="1"/>
        <end position="97"/>
    </location>
</feature>
<evidence type="ECO:0000256" key="1">
    <source>
        <dbReference type="SAM" id="MobiDB-lite"/>
    </source>
</evidence>
<dbReference type="EMBL" id="GBRH01211994">
    <property type="protein sequence ID" value="JAD85901.1"/>
    <property type="molecule type" value="Transcribed_RNA"/>
</dbReference>